<dbReference type="InterPro" id="IPR016036">
    <property type="entry name" value="Malonyl_transacylase_ACP-bd"/>
</dbReference>
<dbReference type="InterPro" id="IPR014043">
    <property type="entry name" value="Acyl_transferase_dom"/>
</dbReference>
<dbReference type="Gene3D" id="3.30.70.250">
    <property type="entry name" value="Malonyl-CoA ACP transacylase, ACP-binding"/>
    <property type="match status" value="1"/>
</dbReference>
<dbReference type="PANTHER" id="PTHR42681">
    <property type="entry name" value="MALONYL-COA-ACYL CARRIER PROTEIN TRANSACYLASE, MITOCHONDRIAL"/>
    <property type="match status" value="1"/>
</dbReference>
<keyword evidence="7" id="KW-1185">Reference proteome</keyword>
<dbReference type="InterPro" id="IPR049489">
    <property type="entry name" value="FabD-like_helical_ins"/>
</dbReference>
<sequence>MKAYLFPGQGSQKKKMGMELFGKYPELTREASNILGYDIAELCIHDPQKQLSYTQFTQPALYVVNALSFLELQNSESLPDYLAGHSLGEYNALHAASVYDFETGLRLVKKRAEIMAQIEGGGMAAVIGLGMDTIKRILEDFQFDAIDIANYNSADQVVISGLKQDILKAQKVFEANGAKLYFPLNVSGAFHSRYMNEAKETLKSFLQNFEFSPCKIPVISNVTARPYGDSNLTELLADQMDHEVKWYESISYMIQHGVNVFTESGPGDVLTKLTGFIKKNPVVVSLEPQADQGVKKLIDESLISRNSPIEPDHNNIEIDSALRPEQLGSAEFMRDHKVKYAYVAGSMYRGIASKELVIRMGKAHLLSFFGTGGLDLGTIENAALSIKEALGDLPFGMNLLHNLYSPEKEMATVELFHRLNINRVEASAYMGITPAIAYYRVKGLKKSGDGTVMIRNKVMAKISRPEVAEAFMSPPPEYLVQKLVQQGLISEEEAMLSKRIPMADDVCAEADSAGHTDQGSALTLYPVILRLRDRLMKTFGYEKQIRVGAAGGIGTPEALAAAFLLGADFVLTGSINQCTVQSGISDSAKDLLQKMNVQDTEYVPAGDMFELGAKVQVLKKGIFFPARANKLLELYKQHSGLDDLSEKDRNQLQSRYFKRSFEEVFNDVKAYLGNDSEALRRAEEDPRQKMAHVFKWYFRYSTQLALKGDVSNKVDYQIHCGPSLGAFNEWVKGTPLENWTERNVDEIAEKMMLGAVQYLQRFYQGKKVLAEI</sequence>
<dbReference type="InterPro" id="IPR050858">
    <property type="entry name" value="Mal-CoA-ACP_Trans/PKS_FabD"/>
</dbReference>
<dbReference type="InterPro" id="IPR014179">
    <property type="entry name" value="PfaD-like_TIM-barrel"/>
</dbReference>
<dbReference type="InterPro" id="IPR004410">
    <property type="entry name" value="Malonyl_CoA-ACP_transAc_FabD"/>
</dbReference>
<dbReference type="SMART" id="SM00827">
    <property type="entry name" value="PKS_AT"/>
    <property type="match status" value="1"/>
</dbReference>
<dbReference type="RefSeq" id="WP_155174446.1">
    <property type="nucleotide sequence ID" value="NZ_BAAAFL010000022.1"/>
</dbReference>
<dbReference type="Gene3D" id="3.40.366.10">
    <property type="entry name" value="Malonyl-Coenzyme A Acyl Carrier Protein, domain 2"/>
    <property type="match status" value="1"/>
</dbReference>
<protein>
    <recommendedName>
        <fullName evidence="1">[acyl-carrier-protein] S-malonyltransferase</fullName>
        <ecNumber evidence="1">2.3.1.39</ecNumber>
    </recommendedName>
</protein>
<dbReference type="SUPFAM" id="SSF52151">
    <property type="entry name" value="FabD/lysophospholipase-like"/>
    <property type="match status" value="1"/>
</dbReference>
<dbReference type="Pfam" id="PF00698">
    <property type="entry name" value="Acyl_transf_1"/>
    <property type="match status" value="1"/>
</dbReference>
<dbReference type="InterPro" id="IPR013785">
    <property type="entry name" value="Aldolase_TIM"/>
</dbReference>
<evidence type="ECO:0000256" key="3">
    <source>
        <dbReference type="ARBA" id="ARBA00023315"/>
    </source>
</evidence>
<dbReference type="EMBL" id="SMLW01000628">
    <property type="protein sequence ID" value="MTI27445.1"/>
    <property type="molecule type" value="Genomic_DNA"/>
</dbReference>
<feature type="domain" description="Malonyl-CoA:ACP transacylase (MAT)" evidence="5">
    <location>
        <begin position="5"/>
        <end position="290"/>
    </location>
</feature>
<accession>A0ABW9RUF8</accession>
<evidence type="ECO:0000259" key="5">
    <source>
        <dbReference type="SMART" id="SM00827"/>
    </source>
</evidence>
<keyword evidence="3 6" id="KW-0012">Acyltransferase</keyword>
<dbReference type="CDD" id="cd04742">
    <property type="entry name" value="NPD_FabD"/>
    <property type="match status" value="1"/>
</dbReference>
<comment type="caution">
    <text evidence="6">The sequence shown here is derived from an EMBL/GenBank/DDBJ whole genome shotgun (WGS) entry which is preliminary data.</text>
</comment>
<dbReference type="InterPro" id="IPR016035">
    <property type="entry name" value="Acyl_Trfase/lysoPLipase"/>
</dbReference>
<organism evidence="6 7">
    <name type="scientific">Fulvivirga kasyanovii</name>
    <dbReference type="NCBI Taxonomy" id="396812"/>
    <lineage>
        <taxon>Bacteria</taxon>
        <taxon>Pseudomonadati</taxon>
        <taxon>Bacteroidota</taxon>
        <taxon>Cytophagia</taxon>
        <taxon>Cytophagales</taxon>
        <taxon>Fulvivirgaceae</taxon>
        <taxon>Fulvivirga</taxon>
    </lineage>
</organism>
<dbReference type="SUPFAM" id="SSF51395">
    <property type="entry name" value="FMN-linked oxidoreductases"/>
    <property type="match status" value="1"/>
</dbReference>
<dbReference type="Gene3D" id="3.20.20.70">
    <property type="entry name" value="Aldolase class I"/>
    <property type="match status" value="1"/>
</dbReference>
<keyword evidence="2 6" id="KW-0808">Transferase</keyword>
<gene>
    <name evidence="6" type="primary">fabD</name>
    <name evidence="6" type="ORF">E1163_20990</name>
</gene>
<dbReference type="Proteomes" id="UP000798808">
    <property type="component" value="Unassembled WGS sequence"/>
</dbReference>
<reference evidence="6 7" key="1">
    <citation type="submission" date="2019-02" db="EMBL/GenBank/DDBJ databases">
        <authorList>
            <person name="Goldberg S.R."/>
            <person name="Haltli B.A."/>
            <person name="Correa H."/>
            <person name="Russell K.G."/>
        </authorList>
    </citation>
    <scope>NUCLEOTIDE SEQUENCE [LARGE SCALE GENOMIC DNA]</scope>
    <source>
        <strain evidence="6 7">JCM 16186</strain>
    </source>
</reference>
<dbReference type="GO" id="GO:0004314">
    <property type="term" value="F:[acyl-carrier-protein] S-malonyltransferase activity"/>
    <property type="evidence" value="ECO:0007669"/>
    <property type="project" value="UniProtKB-EC"/>
</dbReference>
<dbReference type="NCBIfam" id="TIGR02814">
    <property type="entry name" value="pfaD_fam"/>
    <property type="match status" value="1"/>
</dbReference>
<evidence type="ECO:0000256" key="4">
    <source>
        <dbReference type="ARBA" id="ARBA00048462"/>
    </source>
</evidence>
<dbReference type="SUPFAM" id="SSF55048">
    <property type="entry name" value="Probable ACP-binding domain of malonyl-CoA ACP transacylase"/>
    <property type="match status" value="1"/>
</dbReference>
<dbReference type="Pfam" id="PF21607">
    <property type="entry name" value="FabD_helical_ins"/>
    <property type="match status" value="1"/>
</dbReference>
<evidence type="ECO:0000256" key="1">
    <source>
        <dbReference type="ARBA" id="ARBA00013258"/>
    </source>
</evidence>
<proteinExistence type="predicted"/>
<dbReference type="InterPro" id="IPR001227">
    <property type="entry name" value="Ac_transferase_dom_sf"/>
</dbReference>
<dbReference type="PANTHER" id="PTHR42681:SF1">
    <property type="entry name" value="MALONYL-COA-ACYL CARRIER PROTEIN TRANSACYLASE, MITOCHONDRIAL"/>
    <property type="match status" value="1"/>
</dbReference>
<dbReference type="EC" id="2.3.1.39" evidence="1"/>
<evidence type="ECO:0000256" key="2">
    <source>
        <dbReference type="ARBA" id="ARBA00022679"/>
    </source>
</evidence>
<dbReference type="NCBIfam" id="TIGR00128">
    <property type="entry name" value="fabD"/>
    <property type="match status" value="1"/>
</dbReference>
<evidence type="ECO:0000313" key="7">
    <source>
        <dbReference type="Proteomes" id="UP000798808"/>
    </source>
</evidence>
<comment type="catalytic activity">
    <reaction evidence="4">
        <text>holo-[ACP] + malonyl-CoA = malonyl-[ACP] + CoA</text>
        <dbReference type="Rhea" id="RHEA:41792"/>
        <dbReference type="Rhea" id="RHEA-COMP:9623"/>
        <dbReference type="Rhea" id="RHEA-COMP:9685"/>
        <dbReference type="ChEBI" id="CHEBI:57287"/>
        <dbReference type="ChEBI" id="CHEBI:57384"/>
        <dbReference type="ChEBI" id="CHEBI:64479"/>
        <dbReference type="ChEBI" id="CHEBI:78449"/>
        <dbReference type="EC" id="2.3.1.39"/>
    </reaction>
</comment>
<evidence type="ECO:0000313" key="6">
    <source>
        <dbReference type="EMBL" id="MTI27445.1"/>
    </source>
</evidence>
<name>A0ABW9RUF8_9BACT</name>